<dbReference type="Gene3D" id="6.10.340.10">
    <property type="match status" value="1"/>
</dbReference>
<dbReference type="Gene3D" id="1.10.287.950">
    <property type="entry name" value="Methyl-accepting chemotaxis protein"/>
    <property type="match status" value="1"/>
</dbReference>
<evidence type="ECO:0000256" key="2">
    <source>
        <dbReference type="ARBA" id="ARBA00029447"/>
    </source>
</evidence>
<proteinExistence type="inferred from homology"/>
<dbReference type="PANTHER" id="PTHR32089:SF112">
    <property type="entry name" value="LYSOZYME-LIKE PROTEIN-RELATED"/>
    <property type="match status" value="1"/>
</dbReference>
<reference evidence="7 8" key="1">
    <citation type="submission" date="2016-05" db="EMBL/GenBank/DDBJ databases">
        <title>Microbial solvent formation.</title>
        <authorList>
            <person name="Poehlein A."/>
            <person name="Montoya Solano J.D."/>
            <person name="Flitsch S."/>
            <person name="Krabben P."/>
            <person name="Duerre P."/>
            <person name="Daniel R."/>
        </authorList>
    </citation>
    <scope>NUCLEOTIDE SEQUENCE [LARGE SCALE GENOMIC DNA]</scope>
    <source>
        <strain evidence="7 8">L1-8</strain>
    </source>
</reference>
<evidence type="ECO:0000259" key="5">
    <source>
        <dbReference type="PROSITE" id="PS50111"/>
    </source>
</evidence>
<dbReference type="EMBL" id="LZYZ01000006">
    <property type="protein sequence ID" value="OOM10649.1"/>
    <property type="molecule type" value="Genomic_DNA"/>
</dbReference>
<dbReference type="SUPFAM" id="SSF58104">
    <property type="entry name" value="Methyl-accepting chemotaxis protein (MCP) signaling domain"/>
    <property type="match status" value="1"/>
</dbReference>
<dbReference type="InterPro" id="IPR004089">
    <property type="entry name" value="MCPsignal_dom"/>
</dbReference>
<sequence length="564" mass="62590">MGKLGLKILKLIIATYLISISILITANVYIFKNIFSQLQVEVGNAANSAVDVINGDKLEKVINNKSMDTIDYKEIQNSLVNFKNDQNIKYIYTLVKNDDDIPYMAVDGSLVDTSVFGEEFNLEDAMINAFNGNVSFTNEPKTDNYGTFISGYAPIKNSSGKIIAIVGADADVGIYTYIVSKFKQIYILLSFTMIIAITLISIIFSNRISSNVNNIKDILTKMSTGDLSVPLNITSNDELENIAQHINTFRIKTLDILQRVSQSSSKVIKQTNTLYNVSLDITTSSKTVNNSIDYIAKETSVQAEEMVNITEVLNEFGLKLESTANLIYDLNSHGEIINCSVKKSDKTLKNLESFIHDLTYSFKDILIKIKELNNHLAQINEITDLINDIADQTNLLALNATIEASRAGEAGKGFSIVAEEITKLAEQSKSSCLHINSLFEQIANYNANIFQASNKVNTDIDHQGKAVNTYIKDFKEIVSHIENMLPKITQVNSIIEIINNDKNQILDSVETSTASSQEISASTQEITASVEELNDSSQKVVLSVEQLSSITQDLDNYINYFKIV</sequence>
<evidence type="ECO:0000313" key="8">
    <source>
        <dbReference type="Proteomes" id="UP000191154"/>
    </source>
</evidence>
<dbReference type="GO" id="GO:0016020">
    <property type="term" value="C:membrane"/>
    <property type="evidence" value="ECO:0007669"/>
    <property type="project" value="InterPro"/>
</dbReference>
<protein>
    <submittedName>
        <fullName evidence="7">Methyl-accepting chemotaxis protein 4</fullName>
    </submittedName>
</protein>
<dbReference type="PRINTS" id="PR00260">
    <property type="entry name" value="CHEMTRNSDUCR"/>
</dbReference>
<dbReference type="RefSeq" id="WP_077866328.1">
    <property type="nucleotide sequence ID" value="NZ_LZYZ01000006.1"/>
</dbReference>
<dbReference type="GO" id="GO:0004888">
    <property type="term" value="F:transmembrane signaling receptor activity"/>
    <property type="evidence" value="ECO:0007669"/>
    <property type="project" value="InterPro"/>
</dbReference>
<dbReference type="CDD" id="cd06225">
    <property type="entry name" value="HAMP"/>
    <property type="match status" value="1"/>
</dbReference>
<dbReference type="GO" id="GO:0006935">
    <property type="term" value="P:chemotaxis"/>
    <property type="evidence" value="ECO:0007669"/>
    <property type="project" value="InterPro"/>
</dbReference>
<dbReference type="PANTHER" id="PTHR32089">
    <property type="entry name" value="METHYL-ACCEPTING CHEMOTAXIS PROTEIN MCPB"/>
    <property type="match status" value="1"/>
</dbReference>
<dbReference type="InterPro" id="IPR003660">
    <property type="entry name" value="HAMP_dom"/>
</dbReference>
<feature type="domain" description="HAMP" evidence="6">
    <location>
        <begin position="206"/>
        <end position="258"/>
    </location>
</feature>
<dbReference type="PROSITE" id="PS50885">
    <property type="entry name" value="HAMP"/>
    <property type="match status" value="1"/>
</dbReference>
<dbReference type="PROSITE" id="PS50111">
    <property type="entry name" value="CHEMOTAXIS_TRANSDUC_2"/>
    <property type="match status" value="1"/>
</dbReference>
<dbReference type="GO" id="GO:0007165">
    <property type="term" value="P:signal transduction"/>
    <property type="evidence" value="ECO:0007669"/>
    <property type="project" value="UniProtKB-KW"/>
</dbReference>
<accession>A0A1S8N2A9</accession>
<gene>
    <name evidence="7" type="primary">mcp4_7</name>
    <name evidence="7" type="ORF">CLOSAC_32700</name>
</gene>
<feature type="transmembrane region" description="Helical" evidence="4">
    <location>
        <begin position="12"/>
        <end position="31"/>
    </location>
</feature>
<dbReference type="SMART" id="SM00283">
    <property type="entry name" value="MA"/>
    <property type="match status" value="1"/>
</dbReference>
<organism evidence="7 8">
    <name type="scientific">Clostridium saccharobutylicum</name>
    <dbReference type="NCBI Taxonomy" id="169679"/>
    <lineage>
        <taxon>Bacteria</taxon>
        <taxon>Bacillati</taxon>
        <taxon>Bacillota</taxon>
        <taxon>Clostridia</taxon>
        <taxon>Eubacteriales</taxon>
        <taxon>Clostridiaceae</taxon>
        <taxon>Clostridium</taxon>
    </lineage>
</organism>
<feature type="domain" description="Methyl-accepting transducer" evidence="5">
    <location>
        <begin position="277"/>
        <end position="527"/>
    </location>
</feature>
<comment type="similarity">
    <text evidence="2">Belongs to the methyl-accepting chemotaxis (MCP) protein family.</text>
</comment>
<dbReference type="STRING" id="169679.CSACC_24010"/>
<keyword evidence="1 3" id="KW-0807">Transducer</keyword>
<keyword evidence="4" id="KW-0472">Membrane</keyword>
<evidence type="ECO:0000259" key="6">
    <source>
        <dbReference type="PROSITE" id="PS50885"/>
    </source>
</evidence>
<evidence type="ECO:0000256" key="4">
    <source>
        <dbReference type="SAM" id="Phobius"/>
    </source>
</evidence>
<dbReference type="Pfam" id="PF00672">
    <property type="entry name" value="HAMP"/>
    <property type="match status" value="1"/>
</dbReference>
<dbReference type="AlphaFoldDB" id="A0A1S8N2A9"/>
<dbReference type="Pfam" id="PF00015">
    <property type="entry name" value="MCPsignal"/>
    <property type="match status" value="1"/>
</dbReference>
<feature type="transmembrane region" description="Helical" evidence="4">
    <location>
        <begin position="185"/>
        <end position="204"/>
    </location>
</feature>
<dbReference type="Proteomes" id="UP000191154">
    <property type="component" value="Unassembled WGS sequence"/>
</dbReference>
<name>A0A1S8N2A9_CLOSA</name>
<dbReference type="SMART" id="SM00304">
    <property type="entry name" value="HAMP"/>
    <property type="match status" value="1"/>
</dbReference>
<keyword evidence="4" id="KW-1133">Transmembrane helix</keyword>
<keyword evidence="4" id="KW-0812">Transmembrane</keyword>
<evidence type="ECO:0000313" key="7">
    <source>
        <dbReference type="EMBL" id="OOM10649.1"/>
    </source>
</evidence>
<comment type="caution">
    <text evidence="7">The sequence shown here is derived from an EMBL/GenBank/DDBJ whole genome shotgun (WGS) entry which is preliminary data.</text>
</comment>
<evidence type="ECO:0000256" key="1">
    <source>
        <dbReference type="ARBA" id="ARBA00023224"/>
    </source>
</evidence>
<evidence type="ECO:0000256" key="3">
    <source>
        <dbReference type="PROSITE-ProRule" id="PRU00284"/>
    </source>
</evidence>
<dbReference type="InterPro" id="IPR004090">
    <property type="entry name" value="Chemotax_Me-accpt_rcpt"/>
</dbReference>